<dbReference type="AlphaFoldDB" id="A0A212RMT3"/>
<dbReference type="Proteomes" id="UP000198418">
    <property type="component" value="Unassembled WGS sequence"/>
</dbReference>
<accession>A0A212RMT3</accession>
<dbReference type="EMBL" id="FYDG01000005">
    <property type="protein sequence ID" value="SNB73776.1"/>
    <property type="molecule type" value="Genomic_DNA"/>
</dbReference>
<dbReference type="InterPro" id="IPR009875">
    <property type="entry name" value="PilZ_domain"/>
</dbReference>
<reference evidence="3" key="1">
    <citation type="submission" date="2017-06" db="EMBL/GenBank/DDBJ databases">
        <authorList>
            <person name="Varghese N."/>
            <person name="Submissions S."/>
        </authorList>
    </citation>
    <scope>NUCLEOTIDE SEQUENCE [LARGE SCALE GENOMIC DNA]</scope>
    <source>
        <strain evidence="3">DSM 137</strain>
    </source>
</reference>
<organism evidence="2 3">
    <name type="scientific">Rhodoblastus acidophilus</name>
    <name type="common">Rhodopseudomonas acidophila</name>
    <dbReference type="NCBI Taxonomy" id="1074"/>
    <lineage>
        <taxon>Bacteria</taxon>
        <taxon>Pseudomonadati</taxon>
        <taxon>Pseudomonadota</taxon>
        <taxon>Alphaproteobacteria</taxon>
        <taxon>Hyphomicrobiales</taxon>
        <taxon>Rhodoblastaceae</taxon>
        <taxon>Rhodoblastus</taxon>
    </lineage>
</organism>
<gene>
    <name evidence="2" type="ORF">SAMN06265338_105215</name>
</gene>
<dbReference type="SUPFAM" id="SSF141371">
    <property type="entry name" value="PilZ domain-like"/>
    <property type="match status" value="1"/>
</dbReference>
<dbReference type="Pfam" id="PF07238">
    <property type="entry name" value="PilZ"/>
    <property type="match status" value="1"/>
</dbReference>
<dbReference type="GO" id="GO:0035438">
    <property type="term" value="F:cyclic-di-GMP binding"/>
    <property type="evidence" value="ECO:0007669"/>
    <property type="project" value="InterPro"/>
</dbReference>
<evidence type="ECO:0000259" key="1">
    <source>
        <dbReference type="Pfam" id="PF07238"/>
    </source>
</evidence>
<evidence type="ECO:0000313" key="3">
    <source>
        <dbReference type="Proteomes" id="UP000198418"/>
    </source>
</evidence>
<sequence>MNIEAIARANAPERPAEAAPSLADFHAFRIHGCFSVKRRSSSLNCVLQGLNARGLFLKTSIRPEVGDEIDAVFEQIGRLQGSTEEITDEGVFVAMPPALMKGLLDQVIWLQTSETQRRHLRIHPREPQTSIKLNGTHTAHPATLVNFSLSGASLKSDVTVQLGDKVTFHNFTEGKVVWAAEGGCFGVEFLRPFRPTEFSWSTRL</sequence>
<name>A0A212RMT3_RHOAC</name>
<evidence type="ECO:0000313" key="2">
    <source>
        <dbReference type="EMBL" id="SNB73776.1"/>
    </source>
</evidence>
<proteinExistence type="predicted"/>
<protein>
    <submittedName>
        <fullName evidence="2">PilZ domain-containing protein</fullName>
    </submittedName>
</protein>
<feature type="domain" description="PilZ" evidence="1">
    <location>
        <begin position="116"/>
        <end position="191"/>
    </location>
</feature>
<keyword evidence="3" id="KW-1185">Reference proteome</keyword>